<reference evidence="2 3" key="1">
    <citation type="submission" date="2019-08" db="EMBL/GenBank/DDBJ databases">
        <title>In-depth cultivation of the pig gut microbiome towards novel bacterial diversity and tailored functional studies.</title>
        <authorList>
            <person name="Wylensek D."/>
            <person name="Hitch T.C.A."/>
            <person name="Clavel T."/>
        </authorList>
    </citation>
    <scope>NUCLEOTIDE SEQUENCE [LARGE SCALE GENOMIC DNA]</scope>
    <source>
        <strain evidence="2 3">WB01_CNA04</strain>
    </source>
</reference>
<dbReference type="InterPro" id="IPR003812">
    <property type="entry name" value="Fido"/>
</dbReference>
<sequence>MTAYAFTKEEVLAIHSAAITMFGGVDGVRDEGLLDSAMSQPFQTFDGHDLYPTEICKACRYAFGIIRDHPFLDGNKRTGTALLGVYLRMYGFDFKPIHQELLETMMGVADGSLDFDQLVQWTQAQVVDSHSSIR</sequence>
<dbReference type="InterPro" id="IPR036597">
    <property type="entry name" value="Fido-like_dom_sf"/>
</dbReference>
<dbReference type="GO" id="GO:0016301">
    <property type="term" value="F:kinase activity"/>
    <property type="evidence" value="ECO:0007669"/>
    <property type="project" value="InterPro"/>
</dbReference>
<gene>
    <name evidence="2" type="ORF">FYJ69_06580</name>
</gene>
<dbReference type="EMBL" id="VUND01000002">
    <property type="protein sequence ID" value="MST60575.1"/>
    <property type="molecule type" value="Genomic_DNA"/>
</dbReference>
<comment type="caution">
    <text evidence="2">The sequence shown here is derived from an EMBL/GenBank/DDBJ whole genome shotgun (WGS) entry which is preliminary data.</text>
</comment>
<dbReference type="PIRSF" id="PIRSF018297">
    <property type="entry name" value="Doc"/>
    <property type="match status" value="1"/>
</dbReference>
<evidence type="ECO:0000313" key="2">
    <source>
        <dbReference type="EMBL" id="MST60575.1"/>
    </source>
</evidence>
<evidence type="ECO:0000259" key="1">
    <source>
        <dbReference type="PROSITE" id="PS51459"/>
    </source>
</evidence>
<dbReference type="PANTHER" id="PTHR39426">
    <property type="entry name" value="HOMOLOGY TO DEATH-ON-CURING PROTEIN OF PHAGE P1"/>
    <property type="match status" value="1"/>
</dbReference>
<protein>
    <submittedName>
        <fullName evidence="2">Type II toxin-antitoxin system death-on-curing family toxin</fullName>
    </submittedName>
</protein>
<dbReference type="PANTHER" id="PTHR39426:SF1">
    <property type="entry name" value="HOMOLOGY TO DEATH-ON-CURING PROTEIN OF PHAGE P1"/>
    <property type="match status" value="1"/>
</dbReference>
<dbReference type="Proteomes" id="UP000434342">
    <property type="component" value="Unassembled WGS sequence"/>
</dbReference>
<evidence type="ECO:0000313" key="3">
    <source>
        <dbReference type="Proteomes" id="UP000434342"/>
    </source>
</evidence>
<proteinExistence type="predicted"/>
<dbReference type="Gene3D" id="1.20.120.1870">
    <property type="entry name" value="Fic/DOC protein, Fido domain"/>
    <property type="match status" value="1"/>
</dbReference>
<organism evidence="2 3">
    <name type="scientific">Parafannyhessea umbonata</name>
    <dbReference type="NCBI Taxonomy" id="604330"/>
    <lineage>
        <taxon>Bacteria</taxon>
        <taxon>Bacillati</taxon>
        <taxon>Actinomycetota</taxon>
        <taxon>Coriobacteriia</taxon>
        <taxon>Coriobacteriales</taxon>
        <taxon>Atopobiaceae</taxon>
        <taxon>Parafannyhessea</taxon>
    </lineage>
</organism>
<dbReference type="InterPro" id="IPR053737">
    <property type="entry name" value="Type_II_TA_Toxin"/>
</dbReference>
<accession>A0A6N7WUR7</accession>
<dbReference type="SUPFAM" id="SSF140931">
    <property type="entry name" value="Fic-like"/>
    <property type="match status" value="1"/>
</dbReference>
<feature type="domain" description="Fido" evidence="1">
    <location>
        <begin position="6"/>
        <end position="124"/>
    </location>
</feature>
<dbReference type="AlphaFoldDB" id="A0A6N7WUR7"/>
<name>A0A6N7WUR7_9ACTN</name>
<dbReference type="NCBIfam" id="TIGR01550">
    <property type="entry name" value="DOC_P1"/>
    <property type="match status" value="1"/>
</dbReference>
<dbReference type="Pfam" id="PF02661">
    <property type="entry name" value="Fic"/>
    <property type="match status" value="1"/>
</dbReference>
<dbReference type="RefSeq" id="WP_154541214.1">
    <property type="nucleotide sequence ID" value="NZ_JALEUD010000008.1"/>
</dbReference>
<dbReference type="InterPro" id="IPR006440">
    <property type="entry name" value="Doc"/>
</dbReference>
<dbReference type="PROSITE" id="PS51459">
    <property type="entry name" value="FIDO"/>
    <property type="match status" value="1"/>
</dbReference>